<dbReference type="Pfam" id="PF08668">
    <property type="entry name" value="HDOD"/>
    <property type="match status" value="1"/>
</dbReference>
<dbReference type="InterPro" id="IPR052340">
    <property type="entry name" value="RNase_Y/CdgJ"/>
</dbReference>
<keyword evidence="3" id="KW-1185">Reference proteome</keyword>
<dbReference type="Gene3D" id="3.30.450.40">
    <property type="match status" value="1"/>
</dbReference>
<dbReference type="PANTHER" id="PTHR33525">
    <property type="match status" value="1"/>
</dbReference>
<evidence type="ECO:0000313" key="2">
    <source>
        <dbReference type="EMBL" id="GGX47017.1"/>
    </source>
</evidence>
<gene>
    <name evidence="2" type="ORF">GCM10010946_26800</name>
</gene>
<organism evidence="2 3">
    <name type="scientific">Undibacterium squillarum</name>
    <dbReference type="NCBI Taxonomy" id="1131567"/>
    <lineage>
        <taxon>Bacteria</taxon>
        <taxon>Pseudomonadati</taxon>
        <taxon>Pseudomonadota</taxon>
        <taxon>Betaproteobacteria</taxon>
        <taxon>Burkholderiales</taxon>
        <taxon>Oxalobacteraceae</taxon>
        <taxon>Undibacterium</taxon>
    </lineage>
</organism>
<dbReference type="EMBL" id="BMYU01000007">
    <property type="protein sequence ID" value="GGX47017.1"/>
    <property type="molecule type" value="Genomic_DNA"/>
</dbReference>
<dbReference type="PROSITE" id="PS51833">
    <property type="entry name" value="HDOD"/>
    <property type="match status" value="1"/>
</dbReference>
<dbReference type="RefSeq" id="WP_189357723.1">
    <property type="nucleotide sequence ID" value="NZ_BMYU01000007.1"/>
</dbReference>
<evidence type="ECO:0000259" key="1">
    <source>
        <dbReference type="PROSITE" id="PS51833"/>
    </source>
</evidence>
<dbReference type="PANTHER" id="PTHR33525:SF3">
    <property type="entry name" value="RIBONUCLEASE Y"/>
    <property type="match status" value="1"/>
</dbReference>
<feature type="domain" description="HDOD" evidence="1">
    <location>
        <begin position="25"/>
        <end position="219"/>
    </location>
</feature>
<comment type="caution">
    <text evidence="2">The sequence shown here is derived from an EMBL/GenBank/DDBJ whole genome shotgun (WGS) entry which is preliminary data.</text>
</comment>
<dbReference type="InterPro" id="IPR029016">
    <property type="entry name" value="GAF-like_dom_sf"/>
</dbReference>
<sequence length="503" mass="54836">MITTLHASAHRAEAILNSLESGEALPALGTAISQVIAIASSSDDSVSELTRFILADAGLTQKILGIANTVEYRSRAGSQVTTISRSVMLLGFDLVKTSAMAILMAEKLRSVSASEAVRGQLLQALCASLVVRNMTARFSPQQLEEAAVAALFRNTGSLLIAVFEPALHTLLQSRPGDPAVRQQAEDLLGVSVERLTVSVLQHWKIPELIIQATQPCTSGVQAKAASRSEWLRQMVTFATELVPAIMVQGTASQKVQSDCCKRFSAALDINDAALHKLVQNVQHEIHALMTGLGWQSNTTHPADTGHTHLGDDFLLQPARTAGSVQHYPSGKPFAARQLLLAGLQELRNSASSAVSPLNDRIIPMLEVLYSALGFRTISLLLYDHSNQRWISVMSIGSAMPEWRQPISGSNDIFVLALQKNLDIVVADTLDSRISDRLPEWLGQRYPDTRSMLLMPLVRAEKRFGLIFAERERSAGEGYTADESELMNMLRQRMLQLLVPGTDT</sequence>
<name>A0ABQ2XZT0_9BURK</name>
<reference evidence="3" key="1">
    <citation type="journal article" date="2019" name="Int. J. Syst. Evol. Microbiol.">
        <title>The Global Catalogue of Microorganisms (GCM) 10K type strain sequencing project: providing services to taxonomists for standard genome sequencing and annotation.</title>
        <authorList>
            <consortium name="The Broad Institute Genomics Platform"/>
            <consortium name="The Broad Institute Genome Sequencing Center for Infectious Disease"/>
            <person name="Wu L."/>
            <person name="Ma J."/>
        </authorList>
    </citation>
    <scope>NUCLEOTIDE SEQUENCE [LARGE SCALE GENOMIC DNA]</scope>
    <source>
        <strain evidence="3">KCTC 23917</strain>
    </source>
</reference>
<protein>
    <recommendedName>
        <fullName evidence="1">HDOD domain-containing protein</fullName>
    </recommendedName>
</protein>
<accession>A0ABQ2XZT0</accession>
<dbReference type="Proteomes" id="UP000653343">
    <property type="component" value="Unassembled WGS sequence"/>
</dbReference>
<evidence type="ECO:0000313" key="3">
    <source>
        <dbReference type="Proteomes" id="UP000653343"/>
    </source>
</evidence>
<proteinExistence type="predicted"/>
<dbReference type="SUPFAM" id="SSF55781">
    <property type="entry name" value="GAF domain-like"/>
    <property type="match status" value="1"/>
</dbReference>
<dbReference type="SUPFAM" id="SSF109604">
    <property type="entry name" value="HD-domain/PDEase-like"/>
    <property type="match status" value="1"/>
</dbReference>
<dbReference type="InterPro" id="IPR013976">
    <property type="entry name" value="HDOD"/>
</dbReference>
<dbReference type="Gene3D" id="1.10.3210.10">
    <property type="entry name" value="Hypothetical protein af1432"/>
    <property type="match status" value="1"/>
</dbReference>